<evidence type="ECO:0000313" key="2">
    <source>
        <dbReference type="EMBL" id="KAK8975459.1"/>
    </source>
</evidence>
<keyword evidence="3" id="KW-1185">Reference proteome</keyword>
<dbReference type="InterPro" id="IPR002156">
    <property type="entry name" value="RNaseH_domain"/>
</dbReference>
<proteinExistence type="predicted"/>
<accession>A0ABR2NGY8</accession>
<reference evidence="2 3" key="1">
    <citation type="journal article" date="2024" name="G3 (Bethesda)">
        <title>Genome assembly of Hibiscus sabdariffa L. provides insights into metabolisms of medicinal natural products.</title>
        <authorList>
            <person name="Kim T."/>
        </authorList>
    </citation>
    <scope>NUCLEOTIDE SEQUENCE [LARGE SCALE GENOMIC DNA]</scope>
    <source>
        <strain evidence="2">TK-2024</strain>
        <tissue evidence="2">Old leaves</tissue>
    </source>
</reference>
<protein>
    <recommendedName>
        <fullName evidence="1">RNase H type-1 domain-containing protein</fullName>
    </recommendedName>
</protein>
<dbReference type="PANTHER" id="PTHR47723:SF19">
    <property type="entry name" value="POLYNUCLEOTIDYL TRANSFERASE, RIBONUCLEASE H-LIKE SUPERFAMILY PROTEIN"/>
    <property type="match status" value="1"/>
</dbReference>
<dbReference type="SUPFAM" id="SSF53098">
    <property type="entry name" value="Ribonuclease H-like"/>
    <property type="match status" value="1"/>
</dbReference>
<dbReference type="PANTHER" id="PTHR47723">
    <property type="entry name" value="OS05G0353850 PROTEIN"/>
    <property type="match status" value="1"/>
</dbReference>
<name>A0ABR2NGY8_9ROSI</name>
<feature type="domain" description="RNase H type-1" evidence="1">
    <location>
        <begin position="50"/>
        <end position="116"/>
    </location>
</feature>
<dbReference type="InterPro" id="IPR044730">
    <property type="entry name" value="RNase_H-like_dom_plant"/>
</dbReference>
<organism evidence="2 3">
    <name type="scientific">Hibiscus sabdariffa</name>
    <name type="common">roselle</name>
    <dbReference type="NCBI Taxonomy" id="183260"/>
    <lineage>
        <taxon>Eukaryota</taxon>
        <taxon>Viridiplantae</taxon>
        <taxon>Streptophyta</taxon>
        <taxon>Embryophyta</taxon>
        <taxon>Tracheophyta</taxon>
        <taxon>Spermatophyta</taxon>
        <taxon>Magnoliopsida</taxon>
        <taxon>eudicotyledons</taxon>
        <taxon>Gunneridae</taxon>
        <taxon>Pentapetalae</taxon>
        <taxon>rosids</taxon>
        <taxon>malvids</taxon>
        <taxon>Malvales</taxon>
        <taxon>Malvaceae</taxon>
        <taxon>Malvoideae</taxon>
        <taxon>Hibiscus</taxon>
    </lineage>
</organism>
<dbReference type="EMBL" id="JBBPBN010000145">
    <property type="protein sequence ID" value="KAK8975459.1"/>
    <property type="molecule type" value="Genomic_DNA"/>
</dbReference>
<dbReference type="Gene3D" id="3.30.420.10">
    <property type="entry name" value="Ribonuclease H-like superfamily/Ribonuclease H"/>
    <property type="match status" value="1"/>
</dbReference>
<comment type="caution">
    <text evidence="2">The sequence shown here is derived from an EMBL/GenBank/DDBJ whole genome shotgun (WGS) entry which is preliminary data.</text>
</comment>
<gene>
    <name evidence="2" type="ORF">V6N11_069889</name>
</gene>
<evidence type="ECO:0000259" key="1">
    <source>
        <dbReference type="Pfam" id="PF13456"/>
    </source>
</evidence>
<evidence type="ECO:0000313" key="3">
    <source>
        <dbReference type="Proteomes" id="UP001396334"/>
    </source>
</evidence>
<dbReference type="InterPro" id="IPR036397">
    <property type="entry name" value="RNaseH_sf"/>
</dbReference>
<dbReference type="InterPro" id="IPR012337">
    <property type="entry name" value="RNaseH-like_sf"/>
</dbReference>
<dbReference type="InterPro" id="IPR053151">
    <property type="entry name" value="RNase_H-like"/>
</dbReference>
<sequence>MCVGSTPLVAGFPTSLTTWSMPTLSWYKLNTDGAHMELDAYASCGGWFRIQIGFGKLIVKIDSLEALGIIQATLPREWAPCIVSHIFEMKKRDWSVVFKYVRREGNSLADKLAKLALGTDL</sequence>
<dbReference type="Proteomes" id="UP001396334">
    <property type="component" value="Unassembled WGS sequence"/>
</dbReference>
<dbReference type="Pfam" id="PF13456">
    <property type="entry name" value="RVT_3"/>
    <property type="match status" value="1"/>
</dbReference>
<dbReference type="CDD" id="cd06222">
    <property type="entry name" value="RNase_H_like"/>
    <property type="match status" value="1"/>
</dbReference>